<dbReference type="FunFam" id="2.160.20.10:FF:000008">
    <property type="entry name" value="Pectinesterase"/>
    <property type="match status" value="1"/>
</dbReference>
<evidence type="ECO:0000256" key="11">
    <source>
        <dbReference type="PROSITE-ProRule" id="PRU10040"/>
    </source>
</evidence>
<evidence type="ECO:0000256" key="9">
    <source>
        <dbReference type="ARBA" id="ARBA00023085"/>
    </source>
</evidence>
<dbReference type="InterPro" id="IPR000070">
    <property type="entry name" value="Pectinesterase_cat"/>
</dbReference>
<evidence type="ECO:0000256" key="8">
    <source>
        <dbReference type="ARBA" id="ARBA00022801"/>
    </source>
</evidence>
<feature type="active site" evidence="11">
    <location>
        <position position="254"/>
    </location>
</feature>
<evidence type="ECO:0000256" key="7">
    <source>
        <dbReference type="ARBA" id="ARBA00022729"/>
    </source>
</evidence>
<keyword evidence="9 12" id="KW-0063">Aspartyl esterase</keyword>
<dbReference type="InterPro" id="IPR011050">
    <property type="entry name" value="Pectin_lyase_fold/virulence"/>
</dbReference>
<dbReference type="SUPFAM" id="SSF51126">
    <property type="entry name" value="Pectin lyase-like"/>
    <property type="match status" value="1"/>
</dbReference>
<comment type="pathway">
    <text evidence="3 12">Glycan metabolism; pectin degradation; 2-dehydro-3-deoxy-D-gluconate from pectin: step 1/5.</text>
</comment>
<reference evidence="14" key="1">
    <citation type="submission" date="2020-06" db="EMBL/GenBank/DDBJ databases">
        <title>WGS assembly of Ceratodon purpureus strain R40.</title>
        <authorList>
            <person name="Carey S.B."/>
            <person name="Jenkins J."/>
            <person name="Shu S."/>
            <person name="Lovell J.T."/>
            <person name="Sreedasyam A."/>
            <person name="Maumus F."/>
            <person name="Tiley G.P."/>
            <person name="Fernandez-Pozo N."/>
            <person name="Barry K."/>
            <person name="Chen C."/>
            <person name="Wang M."/>
            <person name="Lipzen A."/>
            <person name="Daum C."/>
            <person name="Saski C.A."/>
            <person name="Payton A.C."/>
            <person name="Mcbreen J.C."/>
            <person name="Conrad R.E."/>
            <person name="Kollar L.M."/>
            <person name="Olsson S."/>
            <person name="Huttunen S."/>
            <person name="Landis J.B."/>
            <person name="Wickett N.J."/>
            <person name="Johnson M.G."/>
            <person name="Rensing S.A."/>
            <person name="Grimwood J."/>
            <person name="Schmutz J."/>
            <person name="Mcdaniel S.F."/>
        </authorList>
    </citation>
    <scope>NUCLEOTIDE SEQUENCE</scope>
    <source>
        <strain evidence="14">R40</strain>
    </source>
</reference>
<comment type="similarity">
    <text evidence="4">Belongs to the pectinesterase family.</text>
</comment>
<evidence type="ECO:0000313" key="14">
    <source>
        <dbReference type="EMBL" id="KAG0591697.1"/>
    </source>
</evidence>
<dbReference type="GO" id="GO:0045490">
    <property type="term" value="P:pectin catabolic process"/>
    <property type="evidence" value="ECO:0007669"/>
    <property type="project" value="UniProtKB-UniRule"/>
</dbReference>
<evidence type="ECO:0000256" key="3">
    <source>
        <dbReference type="ARBA" id="ARBA00005184"/>
    </source>
</evidence>
<dbReference type="GO" id="GO:0005576">
    <property type="term" value="C:extracellular region"/>
    <property type="evidence" value="ECO:0007669"/>
    <property type="project" value="UniProtKB-SubCell"/>
</dbReference>
<comment type="subcellular location">
    <subcellularLocation>
        <location evidence="1">Cell envelope</location>
    </subcellularLocation>
    <subcellularLocation>
        <location evidence="2">Secreted</location>
    </subcellularLocation>
</comment>
<comment type="catalytic activity">
    <reaction evidence="10 12">
        <text>[(1-&gt;4)-alpha-D-galacturonosyl methyl ester](n) + n H2O = [(1-&gt;4)-alpha-D-galacturonosyl](n) + n methanol + n H(+)</text>
        <dbReference type="Rhea" id="RHEA:22380"/>
        <dbReference type="Rhea" id="RHEA-COMP:14570"/>
        <dbReference type="Rhea" id="RHEA-COMP:14573"/>
        <dbReference type="ChEBI" id="CHEBI:15377"/>
        <dbReference type="ChEBI" id="CHEBI:15378"/>
        <dbReference type="ChEBI" id="CHEBI:17790"/>
        <dbReference type="ChEBI" id="CHEBI:140522"/>
        <dbReference type="ChEBI" id="CHEBI:140523"/>
        <dbReference type="EC" id="3.1.1.11"/>
    </reaction>
</comment>
<dbReference type="PROSITE" id="PS00503">
    <property type="entry name" value="PECTINESTERASE_2"/>
    <property type="match status" value="1"/>
</dbReference>
<dbReference type="AlphaFoldDB" id="A0A8T0J7Q9"/>
<dbReference type="GO" id="GO:0042545">
    <property type="term" value="P:cell wall modification"/>
    <property type="evidence" value="ECO:0007669"/>
    <property type="project" value="UniProtKB-UniRule"/>
</dbReference>
<dbReference type="Proteomes" id="UP000822688">
    <property type="component" value="Chromosome 1"/>
</dbReference>
<keyword evidence="7" id="KW-0732">Signal</keyword>
<organism evidence="14 15">
    <name type="scientific">Ceratodon purpureus</name>
    <name type="common">Fire moss</name>
    <name type="synonym">Dicranum purpureum</name>
    <dbReference type="NCBI Taxonomy" id="3225"/>
    <lineage>
        <taxon>Eukaryota</taxon>
        <taxon>Viridiplantae</taxon>
        <taxon>Streptophyta</taxon>
        <taxon>Embryophyta</taxon>
        <taxon>Bryophyta</taxon>
        <taxon>Bryophytina</taxon>
        <taxon>Bryopsida</taxon>
        <taxon>Dicranidae</taxon>
        <taxon>Pseudoditrichales</taxon>
        <taxon>Ditrichaceae</taxon>
        <taxon>Ceratodon</taxon>
    </lineage>
</organism>
<dbReference type="InterPro" id="IPR033131">
    <property type="entry name" value="Pectinesterase_Asp_AS"/>
</dbReference>
<dbReference type="InterPro" id="IPR012334">
    <property type="entry name" value="Pectin_lyas_fold"/>
</dbReference>
<keyword evidence="8 12" id="KW-0378">Hydrolase</keyword>
<keyword evidence="15" id="KW-1185">Reference proteome</keyword>
<dbReference type="PANTHER" id="PTHR31321:SF19">
    <property type="entry name" value="PECTINESTERASE 68-RELATED"/>
    <property type="match status" value="1"/>
</dbReference>
<evidence type="ECO:0000256" key="5">
    <source>
        <dbReference type="ARBA" id="ARBA00013229"/>
    </source>
</evidence>
<evidence type="ECO:0000256" key="12">
    <source>
        <dbReference type="RuleBase" id="RU000589"/>
    </source>
</evidence>
<comment type="caution">
    <text evidence="14">The sequence shown here is derived from an EMBL/GenBank/DDBJ whole genome shotgun (WGS) entry which is preliminary data.</text>
</comment>
<name>A0A8T0J7Q9_CERPU</name>
<evidence type="ECO:0000256" key="1">
    <source>
        <dbReference type="ARBA" id="ARBA00004196"/>
    </source>
</evidence>
<evidence type="ECO:0000256" key="10">
    <source>
        <dbReference type="ARBA" id="ARBA00047928"/>
    </source>
</evidence>
<evidence type="ECO:0000256" key="2">
    <source>
        <dbReference type="ARBA" id="ARBA00004613"/>
    </source>
</evidence>
<accession>A0A8T0J7Q9</accession>
<dbReference type="EMBL" id="CM026421">
    <property type="protein sequence ID" value="KAG0591697.1"/>
    <property type="molecule type" value="Genomic_DNA"/>
</dbReference>
<proteinExistence type="inferred from homology"/>
<evidence type="ECO:0000256" key="6">
    <source>
        <dbReference type="ARBA" id="ARBA00022525"/>
    </source>
</evidence>
<keyword evidence="6" id="KW-0964">Secreted</keyword>
<evidence type="ECO:0000259" key="13">
    <source>
        <dbReference type="Pfam" id="PF01095"/>
    </source>
</evidence>
<dbReference type="GO" id="GO:0030599">
    <property type="term" value="F:pectinesterase activity"/>
    <property type="evidence" value="ECO:0007669"/>
    <property type="project" value="UniProtKB-UniRule"/>
</dbReference>
<dbReference type="PANTHER" id="PTHR31321">
    <property type="entry name" value="ACYL-COA THIOESTER HYDROLASE YBHC-RELATED"/>
    <property type="match status" value="1"/>
</dbReference>
<gene>
    <name evidence="14" type="ORF">KC19_1G194100</name>
</gene>
<dbReference type="Gene3D" id="2.160.20.10">
    <property type="entry name" value="Single-stranded right-handed beta-helix, Pectin lyase-like"/>
    <property type="match status" value="1"/>
</dbReference>
<protein>
    <recommendedName>
        <fullName evidence="5 12">Pectinesterase</fullName>
        <ecNumber evidence="5 12">3.1.1.11</ecNumber>
    </recommendedName>
</protein>
<feature type="domain" description="Pectinesterase catalytic" evidence="13">
    <location>
        <begin position="95"/>
        <end position="388"/>
    </location>
</feature>
<dbReference type="EC" id="3.1.1.11" evidence="5 12"/>
<dbReference type="Pfam" id="PF01095">
    <property type="entry name" value="Pectinesterase"/>
    <property type="match status" value="1"/>
</dbReference>
<sequence length="395" mass="42815">MGRSGQSWTCTTGFSRPTMVAMETRRPRWRRFSSGGSRCTFRAMAVLMIFSFCIFSQVCVAERQRGEGFPSRRLLQGDPSVGEAPPVGYAISHQIVVDANGLGDFTTVQGAVDAVPAGNPQKIVIRINAGDYVEKVKVPSTLPFLTFQGAGASSTSISWNSIAGDTGPDGKALGSYNSASVMVFAPNFVARDIAFKNTAEVPPPGATGRQGAAFRIAGDKAAFYNCEFYGGQDTLCDDTGRHYFKNCYIQGSIDFVFGNGQSMYMASTLHSIATSTGSIAAQERESPDDTSGFAFVGCQLIGSGSNYLGRAMGKYSRIIYSECYIENIIQPQVWDADWTHDGSNRQQTVTYGMYECWGPGAATIGQPWARTLNQVEAMPFTHLDFISGQEWLPEI</sequence>
<evidence type="ECO:0000313" key="15">
    <source>
        <dbReference type="Proteomes" id="UP000822688"/>
    </source>
</evidence>
<evidence type="ECO:0000256" key="4">
    <source>
        <dbReference type="ARBA" id="ARBA00008891"/>
    </source>
</evidence>